<dbReference type="GO" id="GO:0007229">
    <property type="term" value="P:integrin-mediated signaling pathway"/>
    <property type="evidence" value="ECO:0007669"/>
    <property type="project" value="UniProtKB-KW"/>
</dbReference>
<dbReference type="EMBL" id="BDSA01000002">
    <property type="protein sequence ID" value="GBE60183.1"/>
    <property type="molecule type" value="Genomic_DNA"/>
</dbReference>
<dbReference type="AlphaFoldDB" id="A0A2H6KB11"/>
<keyword evidence="1" id="KW-0401">Integrin</keyword>
<evidence type="ECO:0000313" key="2">
    <source>
        <dbReference type="Proteomes" id="UP000236319"/>
    </source>
</evidence>
<organism evidence="1 2">
    <name type="scientific">Babesia ovata</name>
    <dbReference type="NCBI Taxonomy" id="189622"/>
    <lineage>
        <taxon>Eukaryota</taxon>
        <taxon>Sar</taxon>
        <taxon>Alveolata</taxon>
        <taxon>Apicomplexa</taxon>
        <taxon>Aconoidasida</taxon>
        <taxon>Piroplasmida</taxon>
        <taxon>Babesiidae</taxon>
        <taxon>Babesia</taxon>
    </lineage>
</organism>
<evidence type="ECO:0000313" key="1">
    <source>
        <dbReference type="EMBL" id="GBE60183.1"/>
    </source>
</evidence>
<comment type="caution">
    <text evidence="1">The sequence shown here is derived from an EMBL/GenBank/DDBJ whole genome shotgun (WGS) entry which is preliminary data.</text>
</comment>
<protein>
    <submittedName>
        <fullName evidence="1">A disintegrin and metallo ase with thrombospondin motifs 18, putative</fullName>
    </submittedName>
</protein>
<name>A0A2H6KB11_9APIC</name>
<dbReference type="RefSeq" id="XP_028866426.1">
    <property type="nucleotide sequence ID" value="XM_029010593.1"/>
</dbReference>
<dbReference type="VEuPathDB" id="PiroplasmaDB:BOVATA_016760"/>
<proteinExistence type="predicted"/>
<keyword evidence="2" id="KW-1185">Reference proteome</keyword>
<reference evidence="1 2" key="1">
    <citation type="journal article" date="2017" name="BMC Genomics">
        <title>Whole-genome assembly of Babesia ovata and comparative genomics between closely related pathogens.</title>
        <authorList>
            <person name="Yamagishi J."/>
            <person name="Asada M."/>
            <person name="Hakimi H."/>
            <person name="Tanaka T.Q."/>
            <person name="Sugimoto C."/>
            <person name="Kawazu S."/>
        </authorList>
    </citation>
    <scope>NUCLEOTIDE SEQUENCE [LARGE SCALE GENOMIC DNA]</scope>
    <source>
        <strain evidence="1 2">Miyake</strain>
    </source>
</reference>
<gene>
    <name evidence="1" type="ORF">BOVATA_016760</name>
</gene>
<dbReference type="GeneID" id="39873953"/>
<accession>A0A2H6KB11</accession>
<dbReference type="Proteomes" id="UP000236319">
    <property type="component" value="Unassembled WGS sequence"/>
</dbReference>
<sequence>MERLQLHPRVECLEVQVARVAGGGQVHHVRDDLQHRQKTVVQGGDQLGRRLKGVVGRNVTEVDIVVYPTTGQTVQFYVLRRQDELLGVCRAEHKLQHGLLHSGIDAQQVVTQNKLLGGIAIGSVGLNAASTASIAHAHEPVELALSHEFASSGHTVHDLAEHSGQRVQVRLKLSGGRQQSAVFHHHHEPTDHLRERLGQDLGPQHFTLAVELLKPRNHP</sequence>